<sequence>MVLGRFWICLKVLNQLVASGCLRIKYSVDGTILSFKERLVAKGFIQRESIDYFDTYAPVVRTTSIRMLFALASIYHLYVHQMGVKTTFLNGDLTKEVYMEQPEGFILLGNENKVCRLVKLLYGLNQASKKWHKKFDDVILANGLKHNGVDKCVYSKTCNEYKVILCLYVDDMLIFSNYMEGIVETKKYISSVFEMKDQGEVNTILGIKVKRDDKGFTLSQTHYIDKMVDKFEHLDIKEALTPYDHSKILEENKGRVAAQLEYASAIGSLIYAAYCTKIDVAFVVCKLSRFTTVLEGYCDASWLTQNVDSKAISGWLFTLGGDVVSWASKKQIVIAHLTMEFELISIATAGKEAEWLRDLLMHIALWPQPMGPVSLFCDSQAAIARAYSEVYNGKSRHISMRYAYIREVIGNGVMTMTYVKIGDYLADPLTKPLSREMVKRTAT</sequence>
<dbReference type="PANTHER" id="PTHR11439:SF440">
    <property type="entry name" value="INTEGRASE CATALYTIC DOMAIN-CONTAINING PROTEIN"/>
    <property type="match status" value="1"/>
</dbReference>
<evidence type="ECO:0000259" key="2">
    <source>
        <dbReference type="Pfam" id="PF07727"/>
    </source>
</evidence>
<feature type="signal peptide" evidence="1">
    <location>
        <begin position="1"/>
        <end position="19"/>
    </location>
</feature>
<comment type="caution">
    <text evidence="3">The sequence shown here is derived from an EMBL/GenBank/DDBJ whole genome shotgun (WGS) entry which is preliminary data.</text>
</comment>
<feature type="chain" id="PRO_5043360269" evidence="1">
    <location>
        <begin position="20"/>
        <end position="443"/>
    </location>
</feature>
<keyword evidence="3" id="KW-0675">Receptor</keyword>
<keyword evidence="4" id="KW-1185">Reference proteome</keyword>
<feature type="domain" description="Reverse transcriptase Ty1/copia-type" evidence="2">
    <location>
        <begin position="34"/>
        <end position="242"/>
    </location>
</feature>
<dbReference type="Proteomes" id="UP001454036">
    <property type="component" value="Unassembled WGS sequence"/>
</dbReference>
<evidence type="ECO:0000313" key="3">
    <source>
        <dbReference type="EMBL" id="GAA0157711.1"/>
    </source>
</evidence>
<dbReference type="Pfam" id="PF07727">
    <property type="entry name" value="RVT_2"/>
    <property type="match status" value="1"/>
</dbReference>
<evidence type="ECO:0000256" key="1">
    <source>
        <dbReference type="SAM" id="SignalP"/>
    </source>
</evidence>
<evidence type="ECO:0000313" key="4">
    <source>
        <dbReference type="Proteomes" id="UP001454036"/>
    </source>
</evidence>
<dbReference type="SUPFAM" id="SSF56672">
    <property type="entry name" value="DNA/RNA polymerases"/>
    <property type="match status" value="1"/>
</dbReference>
<proteinExistence type="predicted"/>
<keyword evidence="3" id="KW-0472">Membrane</keyword>
<dbReference type="PANTHER" id="PTHR11439">
    <property type="entry name" value="GAG-POL-RELATED RETROTRANSPOSON"/>
    <property type="match status" value="1"/>
</dbReference>
<accession>A0AAV3Q398</accession>
<keyword evidence="1" id="KW-0732">Signal</keyword>
<organism evidence="3 4">
    <name type="scientific">Lithospermum erythrorhizon</name>
    <name type="common">Purple gromwell</name>
    <name type="synonym">Lithospermum officinale var. erythrorhizon</name>
    <dbReference type="NCBI Taxonomy" id="34254"/>
    <lineage>
        <taxon>Eukaryota</taxon>
        <taxon>Viridiplantae</taxon>
        <taxon>Streptophyta</taxon>
        <taxon>Embryophyta</taxon>
        <taxon>Tracheophyta</taxon>
        <taxon>Spermatophyta</taxon>
        <taxon>Magnoliopsida</taxon>
        <taxon>eudicotyledons</taxon>
        <taxon>Gunneridae</taxon>
        <taxon>Pentapetalae</taxon>
        <taxon>asterids</taxon>
        <taxon>lamiids</taxon>
        <taxon>Boraginales</taxon>
        <taxon>Boraginaceae</taxon>
        <taxon>Boraginoideae</taxon>
        <taxon>Lithospermeae</taxon>
        <taxon>Lithospermum</taxon>
    </lineage>
</organism>
<dbReference type="EMBL" id="BAABME010003168">
    <property type="protein sequence ID" value="GAA0157711.1"/>
    <property type="molecule type" value="Genomic_DNA"/>
</dbReference>
<dbReference type="CDD" id="cd09272">
    <property type="entry name" value="RNase_HI_RT_Ty1"/>
    <property type="match status" value="1"/>
</dbReference>
<protein>
    <submittedName>
        <fullName evidence="3">Transmembrane signal receptor</fullName>
    </submittedName>
</protein>
<keyword evidence="3" id="KW-0812">Transmembrane</keyword>
<reference evidence="3 4" key="1">
    <citation type="submission" date="2024-01" db="EMBL/GenBank/DDBJ databases">
        <title>The complete chloroplast genome sequence of Lithospermum erythrorhizon: insights into the phylogenetic relationship among Boraginaceae species and the maternal lineages of purple gromwells.</title>
        <authorList>
            <person name="Okada T."/>
            <person name="Watanabe K."/>
        </authorList>
    </citation>
    <scope>NUCLEOTIDE SEQUENCE [LARGE SCALE GENOMIC DNA]</scope>
</reference>
<dbReference type="InterPro" id="IPR043502">
    <property type="entry name" value="DNA/RNA_pol_sf"/>
</dbReference>
<gene>
    <name evidence="3" type="ORF">LIER_14918</name>
</gene>
<name>A0AAV3Q398_LITER</name>
<dbReference type="InterPro" id="IPR013103">
    <property type="entry name" value="RVT_2"/>
</dbReference>
<dbReference type="AlphaFoldDB" id="A0AAV3Q398"/>